<dbReference type="SUPFAM" id="SSF53901">
    <property type="entry name" value="Thiolase-like"/>
    <property type="match status" value="1"/>
</dbReference>
<evidence type="ECO:0000313" key="3">
    <source>
        <dbReference type="EMBL" id="MFC3455053.1"/>
    </source>
</evidence>
<evidence type="ECO:0000259" key="2">
    <source>
        <dbReference type="Pfam" id="PF00109"/>
    </source>
</evidence>
<dbReference type="InterPro" id="IPR014030">
    <property type="entry name" value="Ketoacyl_synth_N"/>
</dbReference>
<proteinExistence type="predicted"/>
<organism evidence="3 4">
    <name type="scientific">Amycolatopsis speibonae</name>
    <dbReference type="NCBI Taxonomy" id="1450224"/>
    <lineage>
        <taxon>Bacteria</taxon>
        <taxon>Bacillati</taxon>
        <taxon>Actinomycetota</taxon>
        <taxon>Actinomycetes</taxon>
        <taxon>Pseudonocardiales</taxon>
        <taxon>Pseudonocardiaceae</taxon>
        <taxon>Amycolatopsis</taxon>
    </lineage>
</organism>
<dbReference type="PANTHER" id="PTHR11712">
    <property type="entry name" value="POLYKETIDE SYNTHASE-RELATED"/>
    <property type="match status" value="1"/>
</dbReference>
<dbReference type="InterPro" id="IPR016039">
    <property type="entry name" value="Thiolase-like"/>
</dbReference>
<name>A0ABV7P9F4_9PSEU</name>
<keyword evidence="4" id="KW-1185">Reference proteome</keyword>
<dbReference type="Pfam" id="PF00109">
    <property type="entry name" value="ketoacyl-synt"/>
    <property type="match status" value="1"/>
</dbReference>
<gene>
    <name evidence="3" type="ORF">ACFOSH_36940</name>
</gene>
<sequence length="320" mass="32571">MTAVVVTGAGLAVDGLRGPADLLEPYRRHEDGFDPETGLRGRQLRHRDRASRLACRAAAAALADAGLLGEDGAYTGDSHRTATVVSTNTGNLDSICSFLDTIADESASLLPATGLPNTSSNVTAGWVAIDHGLRAPNLTLSNGPTSGLDALHWARRLIRHGRADAVVVTGVEPDNRYVRRLLDDNGEKPWPDAAAAVIVESAASAERRGARTRLVLGGYRRAANVESAASAVLSGEAVTTLAEPGAGPGEVLDLSAWAGRQSGALGVLQCAAASARIDGGEGTVLAVAGGAPGTAAAAMAFAEPGVSNGNRGMATEKGRS</sequence>
<accession>A0ABV7P9F4</accession>
<dbReference type="InterPro" id="IPR000794">
    <property type="entry name" value="Beta-ketoacyl_synthase"/>
</dbReference>
<comment type="caution">
    <text evidence="3">The sequence shown here is derived from an EMBL/GenBank/DDBJ whole genome shotgun (WGS) entry which is preliminary data.</text>
</comment>
<reference evidence="4" key="1">
    <citation type="journal article" date="2019" name="Int. J. Syst. Evol. Microbiol.">
        <title>The Global Catalogue of Microorganisms (GCM) 10K type strain sequencing project: providing services to taxonomists for standard genome sequencing and annotation.</title>
        <authorList>
            <consortium name="The Broad Institute Genomics Platform"/>
            <consortium name="The Broad Institute Genome Sequencing Center for Infectious Disease"/>
            <person name="Wu L."/>
            <person name="Ma J."/>
        </authorList>
    </citation>
    <scope>NUCLEOTIDE SEQUENCE [LARGE SCALE GENOMIC DNA]</scope>
    <source>
        <strain evidence="4">CGMCC 4.7676</strain>
    </source>
</reference>
<dbReference type="RefSeq" id="WP_378245119.1">
    <property type="nucleotide sequence ID" value="NZ_JBHRWK010000079.1"/>
</dbReference>
<dbReference type="PANTHER" id="PTHR11712:SF336">
    <property type="entry name" value="3-OXOACYL-[ACYL-CARRIER-PROTEIN] SYNTHASE, MITOCHONDRIAL"/>
    <property type="match status" value="1"/>
</dbReference>
<dbReference type="Gene3D" id="3.40.47.10">
    <property type="match status" value="1"/>
</dbReference>
<protein>
    <submittedName>
        <fullName evidence="3">Beta-ketoacyl synthase N-terminal-like domain-containing protein</fullName>
    </submittedName>
</protein>
<evidence type="ECO:0000313" key="4">
    <source>
        <dbReference type="Proteomes" id="UP001595645"/>
    </source>
</evidence>
<keyword evidence="1" id="KW-0808">Transferase</keyword>
<dbReference type="Proteomes" id="UP001595645">
    <property type="component" value="Unassembled WGS sequence"/>
</dbReference>
<evidence type="ECO:0000256" key="1">
    <source>
        <dbReference type="ARBA" id="ARBA00022679"/>
    </source>
</evidence>
<dbReference type="EMBL" id="JBHRWK010000079">
    <property type="protein sequence ID" value="MFC3455053.1"/>
    <property type="molecule type" value="Genomic_DNA"/>
</dbReference>
<feature type="domain" description="Beta-ketoacyl synthase-like N-terminal" evidence="2">
    <location>
        <begin position="29"/>
        <end position="172"/>
    </location>
</feature>